<dbReference type="OMA" id="WAIVLMI"/>
<dbReference type="InterPro" id="IPR030386">
    <property type="entry name" value="G_GB1_RHD3_dom"/>
</dbReference>
<feature type="transmembrane region" description="Helical" evidence="11">
    <location>
        <begin position="726"/>
        <end position="743"/>
    </location>
</feature>
<dbReference type="PANTHER" id="PTHR45923:SF2">
    <property type="entry name" value="PROTEIN SEY1"/>
    <property type="match status" value="1"/>
</dbReference>
<evidence type="ECO:0000256" key="8">
    <source>
        <dbReference type="ARBA" id="ARBA00023136"/>
    </source>
</evidence>
<dbReference type="KEGG" id="ppp:112274358"/>
<dbReference type="InterPro" id="IPR027417">
    <property type="entry name" value="P-loop_NTPase"/>
</dbReference>
<evidence type="ECO:0000256" key="5">
    <source>
        <dbReference type="ARBA" id="ARBA00022989"/>
    </source>
</evidence>
<evidence type="ECO:0000256" key="4">
    <source>
        <dbReference type="ARBA" id="ARBA00022824"/>
    </source>
</evidence>
<feature type="topological domain" description="Lumenal" evidence="9">
    <location>
        <begin position="723"/>
        <end position="725"/>
    </location>
</feature>
<feature type="topological domain" description="Cytoplasmic" evidence="9">
    <location>
        <begin position="747"/>
        <end position="839"/>
    </location>
</feature>
<keyword evidence="2 9" id="KW-0547">Nucleotide-binding</keyword>
<keyword evidence="7 9" id="KW-0342">GTP-binding</keyword>
<feature type="topological domain" description="Cytoplasmic" evidence="9">
    <location>
        <begin position="1"/>
        <end position="701"/>
    </location>
</feature>
<dbReference type="GO" id="GO:0005525">
    <property type="term" value="F:GTP binding"/>
    <property type="evidence" value="ECO:0007669"/>
    <property type="project" value="UniProtKB-UniRule"/>
</dbReference>
<dbReference type="Gramene" id="Pp3c21_11720V3.2">
    <property type="protein sequence ID" value="Pp3c21_11720V3.2"/>
    <property type="gene ID" value="Pp3c21_11720"/>
</dbReference>
<feature type="compositionally biased region" description="Polar residues" evidence="10">
    <location>
        <begin position="788"/>
        <end position="797"/>
    </location>
</feature>
<dbReference type="EMBL" id="ABEU02000021">
    <property type="protein sequence ID" value="PNR31935.1"/>
    <property type="molecule type" value="Genomic_DNA"/>
</dbReference>
<evidence type="ECO:0000256" key="7">
    <source>
        <dbReference type="ARBA" id="ARBA00023134"/>
    </source>
</evidence>
<keyword evidence="6" id="KW-0175">Coiled coil</keyword>
<comment type="subcellular location">
    <subcellularLocation>
        <location evidence="9">Endoplasmic reticulum membrane</location>
        <topology evidence="9">Multi-pass membrane protein</topology>
    </subcellularLocation>
</comment>
<evidence type="ECO:0000256" key="11">
    <source>
        <dbReference type="SAM" id="Phobius"/>
    </source>
</evidence>
<dbReference type="Gramene" id="Pp3c21_11720V3.1">
    <property type="protein sequence ID" value="Pp3c21_11720V3.1"/>
    <property type="gene ID" value="Pp3c21_11720"/>
</dbReference>
<feature type="binding site" evidence="9">
    <location>
        <begin position="48"/>
        <end position="55"/>
    </location>
    <ligand>
        <name>GTP</name>
        <dbReference type="ChEBI" id="CHEBI:37565"/>
    </ligand>
</feature>
<evidence type="ECO:0000313" key="15">
    <source>
        <dbReference type="Proteomes" id="UP000006727"/>
    </source>
</evidence>
<name>A0A2K1IRP0_PHYPA</name>
<dbReference type="EC" id="3.6.5.-" evidence="9"/>
<accession>A0A2K1IRP0</accession>
<dbReference type="OrthoDB" id="1597724at2759"/>
<dbReference type="Pfam" id="PF20428">
    <property type="entry name" value="Sey1_3HB"/>
    <property type="match status" value="1"/>
</dbReference>
<dbReference type="EnsemblPlants" id="Pp3c21_11720V3.1">
    <property type="protein sequence ID" value="Pp3c21_11720V3.1"/>
    <property type="gene ID" value="Pp3c21_11720"/>
</dbReference>
<dbReference type="InterPro" id="IPR046758">
    <property type="entry name" value="Sey1/RHD3-like_3HB"/>
</dbReference>
<dbReference type="SUPFAM" id="SSF52540">
    <property type="entry name" value="P-loop containing nucleoside triphosphate hydrolases"/>
    <property type="match status" value="1"/>
</dbReference>
<dbReference type="Proteomes" id="UP000006727">
    <property type="component" value="Chromosome 21"/>
</dbReference>
<dbReference type="STRING" id="3218.A0A2K1IRP0"/>
<evidence type="ECO:0000256" key="3">
    <source>
        <dbReference type="ARBA" id="ARBA00022801"/>
    </source>
</evidence>
<dbReference type="GO" id="GO:0016320">
    <property type="term" value="P:endoplasmic reticulum membrane fusion"/>
    <property type="evidence" value="ECO:0000318"/>
    <property type="project" value="GO_Central"/>
</dbReference>
<feature type="compositionally biased region" description="Basic and acidic residues" evidence="10">
    <location>
        <begin position="798"/>
        <end position="808"/>
    </location>
</feature>
<evidence type="ECO:0000313" key="14">
    <source>
        <dbReference type="EnsemblPlants" id="Pp3c21_11720V3.1"/>
    </source>
</evidence>
<dbReference type="FunFam" id="3.40.50.300:FF:002271">
    <property type="entry name" value="Protein ROOT HAIR DEFECTIVE 3 homolog"/>
    <property type="match status" value="1"/>
</dbReference>
<dbReference type="EnsemblPlants" id="Pp3c21_11720V3.2">
    <property type="protein sequence ID" value="Pp3c21_11720V3.2"/>
    <property type="gene ID" value="Pp3c21_11720"/>
</dbReference>
<keyword evidence="5 9" id="KW-1133">Transmembrane helix</keyword>
<dbReference type="Gene3D" id="3.40.50.300">
    <property type="entry name" value="P-loop containing nucleotide triphosphate hydrolases"/>
    <property type="match status" value="1"/>
</dbReference>
<dbReference type="GeneID" id="112274358"/>
<feature type="domain" description="GB1/RHD3-type G" evidence="12">
    <location>
        <begin position="38"/>
        <end position="253"/>
    </location>
</feature>
<evidence type="ECO:0000256" key="1">
    <source>
        <dbReference type="ARBA" id="ARBA00022692"/>
    </source>
</evidence>
<dbReference type="GO" id="GO:0005783">
    <property type="term" value="C:endoplasmic reticulum"/>
    <property type="evidence" value="ECO:0000318"/>
    <property type="project" value="GO_Central"/>
</dbReference>
<proteinExistence type="inferred from homology"/>
<reference evidence="13 15" key="1">
    <citation type="journal article" date="2008" name="Science">
        <title>The Physcomitrella genome reveals evolutionary insights into the conquest of land by plants.</title>
        <authorList>
            <person name="Rensing S."/>
            <person name="Lang D."/>
            <person name="Zimmer A."/>
            <person name="Terry A."/>
            <person name="Salamov A."/>
            <person name="Shapiro H."/>
            <person name="Nishiyama T."/>
            <person name="Perroud P.-F."/>
            <person name="Lindquist E."/>
            <person name="Kamisugi Y."/>
            <person name="Tanahashi T."/>
            <person name="Sakakibara K."/>
            <person name="Fujita T."/>
            <person name="Oishi K."/>
            <person name="Shin-I T."/>
            <person name="Kuroki Y."/>
            <person name="Toyoda A."/>
            <person name="Suzuki Y."/>
            <person name="Hashimoto A."/>
            <person name="Yamaguchi K."/>
            <person name="Sugano A."/>
            <person name="Kohara Y."/>
            <person name="Fujiyama A."/>
            <person name="Anterola A."/>
            <person name="Aoki S."/>
            <person name="Ashton N."/>
            <person name="Barbazuk W.B."/>
            <person name="Barker E."/>
            <person name="Bennetzen J."/>
            <person name="Bezanilla M."/>
            <person name="Blankenship R."/>
            <person name="Cho S.H."/>
            <person name="Dutcher S."/>
            <person name="Estelle M."/>
            <person name="Fawcett J.A."/>
            <person name="Gundlach H."/>
            <person name="Hanada K."/>
            <person name="Heyl A."/>
            <person name="Hicks K.A."/>
            <person name="Hugh J."/>
            <person name="Lohr M."/>
            <person name="Mayer K."/>
            <person name="Melkozernov A."/>
            <person name="Murata T."/>
            <person name="Nelson D."/>
            <person name="Pils B."/>
            <person name="Prigge M."/>
            <person name="Reiss B."/>
            <person name="Renner T."/>
            <person name="Rombauts S."/>
            <person name="Rushton P."/>
            <person name="Sanderfoot A."/>
            <person name="Schween G."/>
            <person name="Shiu S.-H."/>
            <person name="Stueber K."/>
            <person name="Theodoulou F.L."/>
            <person name="Tu H."/>
            <person name="Van de Peer Y."/>
            <person name="Verrier P.J."/>
            <person name="Waters E."/>
            <person name="Wood A."/>
            <person name="Yang L."/>
            <person name="Cove D."/>
            <person name="Cuming A."/>
            <person name="Hasebe M."/>
            <person name="Lucas S."/>
            <person name="Mishler D.B."/>
            <person name="Reski R."/>
            <person name="Grigoriev I."/>
            <person name="Quatrano R.S."/>
            <person name="Boore J.L."/>
        </authorList>
    </citation>
    <scope>NUCLEOTIDE SEQUENCE [LARGE SCALE GENOMIC DNA]</scope>
    <source>
        <strain evidence="14 15">cv. Gransden 2004</strain>
    </source>
</reference>
<dbReference type="AlphaFoldDB" id="A0A2K1IRP0"/>
<dbReference type="RefSeq" id="XP_024359559.1">
    <property type="nucleotide sequence ID" value="XM_024503791.2"/>
</dbReference>
<evidence type="ECO:0000313" key="13">
    <source>
        <dbReference type="EMBL" id="PNR31935.1"/>
    </source>
</evidence>
<evidence type="ECO:0000259" key="12">
    <source>
        <dbReference type="PROSITE" id="PS51715"/>
    </source>
</evidence>
<keyword evidence="15" id="KW-1185">Reference proteome</keyword>
<dbReference type="PANTHER" id="PTHR45923">
    <property type="entry name" value="PROTEIN SEY1"/>
    <property type="match status" value="1"/>
</dbReference>
<dbReference type="PaxDb" id="3218-PP1S382_19V6.1"/>
<dbReference type="PROSITE" id="PS51715">
    <property type="entry name" value="G_GB1_RHD3"/>
    <property type="match status" value="1"/>
</dbReference>
<keyword evidence="3 9" id="KW-0378">Hydrolase</keyword>
<protein>
    <recommendedName>
        <fullName evidence="9">Protein ROOT HAIR DEFECTIVE 3 homolog</fullName>
        <ecNumber evidence="9">3.6.5.-</ecNumber>
    </recommendedName>
    <alternativeName>
        <fullName evidence="9">Protein SEY1 homolog</fullName>
    </alternativeName>
</protein>
<feature type="region of interest" description="Disordered" evidence="10">
    <location>
        <begin position="788"/>
        <end position="839"/>
    </location>
</feature>
<keyword evidence="1 9" id="KW-0812">Transmembrane</keyword>
<dbReference type="FunCoup" id="A0A2K1IRP0">
    <property type="interactions" value="3406"/>
</dbReference>
<reference evidence="14" key="3">
    <citation type="submission" date="2020-12" db="UniProtKB">
        <authorList>
            <consortium name="EnsemblPlants"/>
        </authorList>
    </citation>
    <scope>IDENTIFICATION</scope>
</reference>
<evidence type="ECO:0000256" key="6">
    <source>
        <dbReference type="ARBA" id="ARBA00023054"/>
    </source>
</evidence>
<organism evidence="13">
    <name type="scientific">Physcomitrium patens</name>
    <name type="common">Spreading-leaved earth moss</name>
    <name type="synonym">Physcomitrella patens</name>
    <dbReference type="NCBI Taxonomy" id="3218"/>
    <lineage>
        <taxon>Eukaryota</taxon>
        <taxon>Viridiplantae</taxon>
        <taxon>Streptophyta</taxon>
        <taxon>Embryophyta</taxon>
        <taxon>Bryophyta</taxon>
        <taxon>Bryophytina</taxon>
        <taxon>Bryopsida</taxon>
        <taxon>Funariidae</taxon>
        <taxon>Funariales</taxon>
        <taxon>Funariaceae</taxon>
        <taxon>Physcomitrium</taxon>
    </lineage>
</organism>
<evidence type="ECO:0000256" key="2">
    <source>
        <dbReference type="ARBA" id="ARBA00022741"/>
    </source>
</evidence>
<comment type="function">
    <text evidence="9">Probable GTP-binding protein that may be involved in cell development.</text>
</comment>
<dbReference type="InterPro" id="IPR008803">
    <property type="entry name" value="RHD3/Sey1"/>
</dbReference>
<reference evidence="13 15" key="2">
    <citation type="journal article" date="2018" name="Plant J.">
        <title>The Physcomitrella patens chromosome-scale assembly reveals moss genome structure and evolution.</title>
        <authorList>
            <person name="Lang D."/>
            <person name="Ullrich K.K."/>
            <person name="Murat F."/>
            <person name="Fuchs J."/>
            <person name="Jenkins J."/>
            <person name="Haas F.B."/>
            <person name="Piednoel M."/>
            <person name="Gundlach H."/>
            <person name="Van Bel M."/>
            <person name="Meyberg R."/>
            <person name="Vives C."/>
            <person name="Morata J."/>
            <person name="Symeonidi A."/>
            <person name="Hiss M."/>
            <person name="Muchero W."/>
            <person name="Kamisugi Y."/>
            <person name="Saleh O."/>
            <person name="Blanc G."/>
            <person name="Decker E.L."/>
            <person name="van Gessel N."/>
            <person name="Grimwood J."/>
            <person name="Hayes R.D."/>
            <person name="Graham S.W."/>
            <person name="Gunter L.E."/>
            <person name="McDaniel S.F."/>
            <person name="Hoernstein S.N.W."/>
            <person name="Larsson A."/>
            <person name="Li F.W."/>
            <person name="Perroud P.F."/>
            <person name="Phillips J."/>
            <person name="Ranjan P."/>
            <person name="Rokshar D.S."/>
            <person name="Rothfels C.J."/>
            <person name="Schneider L."/>
            <person name="Shu S."/>
            <person name="Stevenson D.W."/>
            <person name="Thummler F."/>
            <person name="Tillich M."/>
            <person name="Villarreal Aguilar J.C."/>
            <person name="Widiez T."/>
            <person name="Wong G.K."/>
            <person name="Wymore A."/>
            <person name="Zhang Y."/>
            <person name="Zimmer A.D."/>
            <person name="Quatrano R.S."/>
            <person name="Mayer K.F.X."/>
            <person name="Goodstein D."/>
            <person name="Casacuberta J.M."/>
            <person name="Vandepoele K."/>
            <person name="Reski R."/>
            <person name="Cuming A.C."/>
            <person name="Tuskan G.A."/>
            <person name="Maumus F."/>
            <person name="Salse J."/>
            <person name="Schmutz J."/>
            <person name="Rensing S.A."/>
        </authorList>
    </citation>
    <scope>NUCLEOTIDE SEQUENCE [LARGE SCALE GENOMIC DNA]</scope>
    <source>
        <strain evidence="14 15">cv. Gransden 2004</strain>
    </source>
</reference>
<dbReference type="HAMAP" id="MF_03109">
    <property type="entry name" value="Sey1"/>
    <property type="match status" value="1"/>
</dbReference>
<dbReference type="CDD" id="cd01851">
    <property type="entry name" value="GBP"/>
    <property type="match status" value="1"/>
</dbReference>
<keyword evidence="4 9" id="KW-0256">Endoplasmic reticulum</keyword>
<keyword evidence="8 9" id="KW-0472">Membrane</keyword>
<dbReference type="GO" id="GO:0003924">
    <property type="term" value="F:GTPase activity"/>
    <property type="evidence" value="ECO:0000318"/>
    <property type="project" value="GO_Central"/>
</dbReference>
<sequence length="839" mass="93309">MADSVGKTPTLQLVDGKGGFNTAGLDAFVKSVKLAECGLSYAVVAIMGPQSSGKSTLLNHLFNTSFVEMDAFKGRSQTTQGVWLARADGIDPCTLVMDLEGTDGRERGEDDTAFEKQSSLFALAVSDVVLINMWCHDIGREQAANKPLLKTVFQVMLRLFTPRKTTLLFVIRDKTRTPIETLEPILREDIQKIWDTVPKPANHQHTPLSEFFNLQVTSLANYEEKEEQFKLQVAELRERFQNSIAPGGLAGDRRGVVPATGFPFSTQEIWRVIKENKDLDLPAHKVMVATVRCEEIAHEKLKGLLDDEEWRSLEEKAKNDVVVGFGKFVNDVVEKFLQAYNMEAAFFDEGVRTSKQNFLTSRILDVVQPSYQLVIGHHRAKVLNSFKMSLDTNLESHSDEGFANIVRWCSKAALLEFERGCADAEVARSGWDSSKAKEKLLRDIDTHAQTKRKEKLAEVVSMFENKLEAALDEPTASLLDAAAPDTWSAISRLMEAEVKDATSRLSDAIVGFEPSKEEETKMRDFLSKFGRGVVEKKSKEEASQAIIRMKQRFINVFGHEADNMPRIWGEEHDVRAITRDARSSSLKLLSVLAAIRLDEDSQKSDSIESSLKPLLGDQPETALQRTISRTVSGNNTAIVRGQSSALHALSVAMWPGVSSNDTLITPVQCKSIWRQFQAETEYTISQAMAAQEAAKRNKSWLPPPWALMAMGVLGFNEFMALLRNPFYLVLIFIAYLVGKAVWVQLDITREFEHGFVPGLISVSTKLLPTVMTLLKKLADEGTQGAASAMNNNAVRTNGTDRIRHRELDDMSAGQGSVSSGLRDDEPQANGNLRQRHALG</sequence>
<dbReference type="Pfam" id="PF05879">
    <property type="entry name" value="RHD3_GTPase"/>
    <property type="match status" value="1"/>
</dbReference>
<gene>
    <name evidence="14" type="primary">LOC112274358</name>
    <name evidence="13" type="ORF">PHYPA_026058</name>
</gene>
<evidence type="ECO:0000256" key="9">
    <source>
        <dbReference type="HAMAP-Rule" id="MF_03109"/>
    </source>
</evidence>
<evidence type="ECO:0000256" key="10">
    <source>
        <dbReference type="SAM" id="MobiDB-lite"/>
    </source>
</evidence>
<dbReference type="GO" id="GO:0005789">
    <property type="term" value="C:endoplasmic reticulum membrane"/>
    <property type="evidence" value="ECO:0007669"/>
    <property type="project" value="UniProtKB-SubCell"/>
</dbReference>
<comment type="similarity">
    <text evidence="9">Belongs to the TRAFAC class dynamin-like GTPase superfamily. GB1/RHD3 GTPase family. RHD3 subfamily.</text>
</comment>